<organism evidence="1 2">
    <name type="scientific">Terrimesophilobacter mesophilus</name>
    <dbReference type="NCBI Taxonomy" id="433647"/>
    <lineage>
        <taxon>Bacteria</taxon>
        <taxon>Bacillati</taxon>
        <taxon>Actinomycetota</taxon>
        <taxon>Actinomycetes</taxon>
        <taxon>Micrococcales</taxon>
        <taxon>Microbacteriaceae</taxon>
        <taxon>Terrimesophilobacter</taxon>
    </lineage>
</organism>
<gene>
    <name evidence="1" type="ORF">E3N84_01625</name>
</gene>
<dbReference type="RefSeq" id="WP_104094766.1">
    <property type="nucleotide sequence ID" value="NZ_JACHBP010000001.1"/>
</dbReference>
<evidence type="ECO:0000313" key="1">
    <source>
        <dbReference type="EMBL" id="TFB78887.1"/>
    </source>
</evidence>
<evidence type="ECO:0000313" key="2">
    <source>
        <dbReference type="Proteomes" id="UP000298488"/>
    </source>
</evidence>
<keyword evidence="1" id="KW-0808">Transferase</keyword>
<accession>A0A4R8VAK9</accession>
<dbReference type="InterPro" id="IPR031165">
    <property type="entry name" value="GNAT_YJDJ"/>
</dbReference>
<dbReference type="PROSITE" id="PS51729">
    <property type="entry name" value="GNAT_YJDJ"/>
    <property type="match status" value="1"/>
</dbReference>
<dbReference type="Pfam" id="PF14542">
    <property type="entry name" value="Acetyltransf_CG"/>
    <property type="match status" value="1"/>
</dbReference>
<sequence length="110" mass="12573">MTTDETPEGAPDRFTIEDVPDDKRYELRDGDTTIGFAEYHDSDDRRIFTHTVVDSAYGGQGLGSRLARFVLEDAVGRRKRIIPICPFIAAYLKRHHEYDESVDWPDAAVR</sequence>
<dbReference type="Gene3D" id="3.40.630.30">
    <property type="match status" value="1"/>
</dbReference>
<dbReference type="InterPro" id="IPR016181">
    <property type="entry name" value="Acyl_CoA_acyltransferase"/>
</dbReference>
<comment type="caution">
    <text evidence="1">The sequence shown here is derived from an EMBL/GenBank/DDBJ whole genome shotgun (WGS) entry which is preliminary data.</text>
</comment>
<dbReference type="Proteomes" id="UP000298488">
    <property type="component" value="Unassembled WGS sequence"/>
</dbReference>
<dbReference type="OrthoDB" id="5405911at2"/>
<dbReference type="InterPro" id="IPR000182">
    <property type="entry name" value="GNAT_dom"/>
</dbReference>
<dbReference type="SUPFAM" id="SSF55729">
    <property type="entry name" value="Acyl-CoA N-acyltransferases (Nat)"/>
    <property type="match status" value="1"/>
</dbReference>
<dbReference type="GO" id="GO:0016747">
    <property type="term" value="F:acyltransferase activity, transferring groups other than amino-acyl groups"/>
    <property type="evidence" value="ECO:0007669"/>
    <property type="project" value="InterPro"/>
</dbReference>
<proteinExistence type="predicted"/>
<dbReference type="InterPro" id="IPR045057">
    <property type="entry name" value="Gcn5-rel_NAT"/>
</dbReference>
<dbReference type="AlphaFoldDB" id="A0A4R8VAK9"/>
<name>A0A4R8VAK9_9MICO</name>
<dbReference type="PROSITE" id="PS51186">
    <property type="entry name" value="GNAT"/>
    <property type="match status" value="1"/>
</dbReference>
<reference evidence="1 2" key="1">
    <citation type="submission" date="2019-03" db="EMBL/GenBank/DDBJ databases">
        <title>Genomics of glacier-inhabiting Cryobacterium strains.</title>
        <authorList>
            <person name="Liu Q."/>
            <person name="Xin Y.-H."/>
        </authorList>
    </citation>
    <scope>NUCLEOTIDE SEQUENCE [LARGE SCALE GENOMIC DNA]</scope>
    <source>
        <strain evidence="1 2">CGMCC 1.10440</strain>
    </source>
</reference>
<dbReference type="PANTHER" id="PTHR31435">
    <property type="entry name" value="PROTEIN NATD1"/>
    <property type="match status" value="1"/>
</dbReference>
<dbReference type="PANTHER" id="PTHR31435:SF10">
    <property type="entry name" value="BSR4717 PROTEIN"/>
    <property type="match status" value="1"/>
</dbReference>
<dbReference type="EMBL" id="SOFI01000003">
    <property type="protein sequence ID" value="TFB78887.1"/>
    <property type="molecule type" value="Genomic_DNA"/>
</dbReference>
<protein>
    <submittedName>
        <fullName evidence="1">N-acetyltransferase</fullName>
    </submittedName>
</protein>
<dbReference type="CDD" id="cd04301">
    <property type="entry name" value="NAT_SF"/>
    <property type="match status" value="1"/>
</dbReference>
<keyword evidence="2" id="KW-1185">Reference proteome</keyword>